<dbReference type="Gene3D" id="3.40.50.2020">
    <property type="match status" value="1"/>
</dbReference>
<dbReference type="SUPFAM" id="SSF53271">
    <property type="entry name" value="PRTase-like"/>
    <property type="match status" value="1"/>
</dbReference>
<protein>
    <submittedName>
        <fullName evidence="2">Uridine kinase-like protein 4</fullName>
    </submittedName>
</protein>
<keyword evidence="2" id="KW-0418">Kinase</keyword>
<dbReference type="InterPro" id="IPR029057">
    <property type="entry name" value="PRTase-like"/>
</dbReference>
<dbReference type="CDD" id="cd06223">
    <property type="entry name" value="PRTases_typeI"/>
    <property type="match status" value="1"/>
</dbReference>
<comment type="caution">
    <text evidence="2">The sequence shown here is derived from an EMBL/GenBank/DDBJ whole genome shotgun (WGS) entry which is preliminary data.</text>
</comment>
<name>A0A699WVJ0_TANCI</name>
<dbReference type="Pfam" id="PF14681">
    <property type="entry name" value="UPRTase"/>
    <property type="match status" value="1"/>
</dbReference>
<sequence length="39" mass="4318">VIFEKLPQDISDRHVLLLDPILGTGYSAVEAINLLLKRG</sequence>
<gene>
    <name evidence="2" type="ORF">Tci_923584</name>
</gene>
<dbReference type="EMBL" id="BKCJ011772317">
    <property type="protein sequence ID" value="GFD51615.1"/>
    <property type="molecule type" value="Genomic_DNA"/>
</dbReference>
<keyword evidence="2" id="KW-0808">Transferase</keyword>
<proteinExistence type="predicted"/>
<dbReference type="GO" id="GO:0016301">
    <property type="term" value="F:kinase activity"/>
    <property type="evidence" value="ECO:0007669"/>
    <property type="project" value="UniProtKB-KW"/>
</dbReference>
<evidence type="ECO:0000259" key="1">
    <source>
        <dbReference type="Pfam" id="PF14681"/>
    </source>
</evidence>
<feature type="domain" description="Phosphoribosyltransferase" evidence="1">
    <location>
        <begin position="2"/>
        <end position="39"/>
    </location>
</feature>
<accession>A0A699WVJ0</accession>
<reference evidence="2" key="1">
    <citation type="journal article" date="2019" name="Sci. Rep.">
        <title>Draft genome of Tanacetum cinerariifolium, the natural source of mosquito coil.</title>
        <authorList>
            <person name="Yamashiro T."/>
            <person name="Shiraishi A."/>
            <person name="Satake H."/>
            <person name="Nakayama K."/>
        </authorList>
    </citation>
    <scope>NUCLEOTIDE SEQUENCE</scope>
</reference>
<dbReference type="InterPro" id="IPR000836">
    <property type="entry name" value="PRTase_dom"/>
</dbReference>
<organism evidence="2">
    <name type="scientific">Tanacetum cinerariifolium</name>
    <name type="common">Dalmatian daisy</name>
    <name type="synonym">Chrysanthemum cinerariifolium</name>
    <dbReference type="NCBI Taxonomy" id="118510"/>
    <lineage>
        <taxon>Eukaryota</taxon>
        <taxon>Viridiplantae</taxon>
        <taxon>Streptophyta</taxon>
        <taxon>Embryophyta</taxon>
        <taxon>Tracheophyta</taxon>
        <taxon>Spermatophyta</taxon>
        <taxon>Magnoliopsida</taxon>
        <taxon>eudicotyledons</taxon>
        <taxon>Gunneridae</taxon>
        <taxon>Pentapetalae</taxon>
        <taxon>asterids</taxon>
        <taxon>campanulids</taxon>
        <taxon>Asterales</taxon>
        <taxon>Asteraceae</taxon>
        <taxon>Asteroideae</taxon>
        <taxon>Anthemideae</taxon>
        <taxon>Anthemidinae</taxon>
        <taxon>Tanacetum</taxon>
    </lineage>
</organism>
<dbReference type="AlphaFoldDB" id="A0A699WVJ0"/>
<feature type="non-terminal residue" evidence="2">
    <location>
        <position position="1"/>
    </location>
</feature>
<evidence type="ECO:0000313" key="2">
    <source>
        <dbReference type="EMBL" id="GFD51615.1"/>
    </source>
</evidence>
<feature type="non-terminal residue" evidence="2">
    <location>
        <position position="39"/>
    </location>
</feature>